<dbReference type="PANTHER" id="PTHR37231">
    <property type="entry name" value="EXPRESSED PROTEIN"/>
    <property type="match status" value="1"/>
</dbReference>
<feature type="transmembrane region" description="Helical" evidence="1">
    <location>
        <begin position="66"/>
        <end position="88"/>
    </location>
</feature>
<comment type="caution">
    <text evidence="2">The sequence shown here is derived from an EMBL/GenBank/DDBJ whole genome shotgun (WGS) entry which is preliminary data.</text>
</comment>
<keyword evidence="1" id="KW-0472">Membrane</keyword>
<keyword evidence="1" id="KW-1133">Transmembrane helix</keyword>
<name>A0A8S1J562_9CHLO</name>
<accession>A0A8S1J562</accession>
<gene>
    <name evidence="2" type="ORF">OSTQU699_LOCUS6401</name>
</gene>
<dbReference type="EMBL" id="CAJHUC010001416">
    <property type="protein sequence ID" value="CAD7701042.1"/>
    <property type="molecule type" value="Genomic_DNA"/>
</dbReference>
<evidence type="ECO:0000313" key="3">
    <source>
        <dbReference type="Proteomes" id="UP000708148"/>
    </source>
</evidence>
<dbReference type="OrthoDB" id="2015857at2759"/>
<evidence type="ECO:0000313" key="2">
    <source>
        <dbReference type="EMBL" id="CAD7701042.1"/>
    </source>
</evidence>
<organism evidence="2 3">
    <name type="scientific">Ostreobium quekettii</name>
    <dbReference type="NCBI Taxonomy" id="121088"/>
    <lineage>
        <taxon>Eukaryota</taxon>
        <taxon>Viridiplantae</taxon>
        <taxon>Chlorophyta</taxon>
        <taxon>core chlorophytes</taxon>
        <taxon>Ulvophyceae</taxon>
        <taxon>TCBD clade</taxon>
        <taxon>Bryopsidales</taxon>
        <taxon>Ostreobineae</taxon>
        <taxon>Ostreobiaceae</taxon>
        <taxon>Ostreobium</taxon>
    </lineage>
</organism>
<evidence type="ECO:0000256" key="1">
    <source>
        <dbReference type="SAM" id="Phobius"/>
    </source>
</evidence>
<reference evidence="2" key="1">
    <citation type="submission" date="2020-12" db="EMBL/GenBank/DDBJ databases">
        <authorList>
            <person name="Iha C."/>
        </authorList>
    </citation>
    <scope>NUCLEOTIDE SEQUENCE</scope>
</reference>
<dbReference type="AlphaFoldDB" id="A0A8S1J562"/>
<dbReference type="Proteomes" id="UP000708148">
    <property type="component" value="Unassembled WGS sequence"/>
</dbReference>
<dbReference type="PANTHER" id="PTHR37231:SF2">
    <property type="entry name" value="EXPRESSED PROTEIN"/>
    <property type="match status" value="1"/>
</dbReference>
<feature type="non-terminal residue" evidence="2">
    <location>
        <position position="1"/>
    </location>
</feature>
<protein>
    <submittedName>
        <fullName evidence="2">Uncharacterized protein</fullName>
    </submittedName>
</protein>
<feature type="transmembrane region" description="Helical" evidence="1">
    <location>
        <begin position="108"/>
        <end position="129"/>
    </location>
</feature>
<feature type="transmembrane region" description="Helical" evidence="1">
    <location>
        <begin position="34"/>
        <end position="54"/>
    </location>
</feature>
<keyword evidence="3" id="KW-1185">Reference proteome</keyword>
<proteinExistence type="predicted"/>
<keyword evidence="1" id="KW-0812">Transmembrane</keyword>
<sequence>VDDAPKAQHTVQLSDSADADNVQLPSSDLGLMDTVVTVGGLVSVPIMAWSLFALRTTGCGLPPGPGGLLGGLEGVSYLAVVAIAGRSLMQRVSSSADSEVLPTSPAGVLGLVETLSYAALLAGVVVFALTW</sequence>